<dbReference type="AlphaFoldDB" id="A0A5C1QNX5"/>
<evidence type="ECO:0000313" key="9">
    <source>
        <dbReference type="Proteomes" id="UP000324209"/>
    </source>
</evidence>
<evidence type="ECO:0000256" key="4">
    <source>
        <dbReference type="ARBA" id="ARBA00022989"/>
    </source>
</evidence>
<dbReference type="PANTHER" id="PTHR30043:SF8">
    <property type="entry name" value="ABC TRANSPORTER, PERMEASE PROTEIN CC0363, PUTATIVE-RELATED"/>
    <property type="match status" value="1"/>
</dbReference>
<evidence type="ECO:0000259" key="7">
    <source>
        <dbReference type="PROSITE" id="PS50928"/>
    </source>
</evidence>
<keyword evidence="4 6" id="KW-1133">Transmembrane helix</keyword>
<dbReference type="RefSeq" id="WP_149487008.1">
    <property type="nucleotide sequence ID" value="NZ_CP036150.1"/>
</dbReference>
<dbReference type="InterPro" id="IPR000515">
    <property type="entry name" value="MetI-like"/>
</dbReference>
<evidence type="ECO:0000256" key="1">
    <source>
        <dbReference type="ARBA" id="ARBA00004651"/>
    </source>
</evidence>
<gene>
    <name evidence="8" type="primary">phnE</name>
    <name evidence="8" type="ORF">EXM22_13350</name>
</gene>
<dbReference type="NCBIfam" id="TIGR01097">
    <property type="entry name" value="PhnE"/>
    <property type="match status" value="1"/>
</dbReference>
<dbReference type="EMBL" id="CP036150">
    <property type="protein sequence ID" value="QEN08929.1"/>
    <property type="molecule type" value="Genomic_DNA"/>
</dbReference>
<sequence length="266" mass="28453">MENIIVKKNITPGQFLYRVINYGGLVLLILWGMLGIPYKGVMASAQGTMESLLNGIVHPDLGYLANWTIDGLPFAIVETIAIAISGTFVSAVISIPFALLASQNIVGRRVSLVGKFFITMIRTFPELILALIFISVVGPGAPAGILALGIHSIGMLGKLFSEAIESMDMGVKEALESCGGSSMEVLFRAVLPQVSPELISYTLYRFEINMRAASTLGLVGAGGIGAPLIFAIRTRAWPRAMIIVMVLVVTVSVIDMISSRIRKGLV</sequence>
<feature type="domain" description="ABC transmembrane type-1" evidence="7">
    <location>
        <begin position="76"/>
        <end position="258"/>
    </location>
</feature>
<evidence type="ECO:0000256" key="2">
    <source>
        <dbReference type="ARBA" id="ARBA00022448"/>
    </source>
</evidence>
<evidence type="ECO:0000256" key="3">
    <source>
        <dbReference type="ARBA" id="ARBA00022692"/>
    </source>
</evidence>
<dbReference type="Proteomes" id="UP000324209">
    <property type="component" value="Chromosome"/>
</dbReference>
<organism evidence="8 9">
    <name type="scientific">Oceanispirochaeta crateris</name>
    <dbReference type="NCBI Taxonomy" id="2518645"/>
    <lineage>
        <taxon>Bacteria</taxon>
        <taxon>Pseudomonadati</taxon>
        <taxon>Spirochaetota</taxon>
        <taxon>Spirochaetia</taxon>
        <taxon>Spirochaetales</taxon>
        <taxon>Spirochaetaceae</taxon>
        <taxon>Oceanispirochaeta</taxon>
    </lineage>
</organism>
<dbReference type="InterPro" id="IPR035906">
    <property type="entry name" value="MetI-like_sf"/>
</dbReference>
<keyword evidence="9" id="KW-1185">Reference proteome</keyword>
<dbReference type="PROSITE" id="PS50928">
    <property type="entry name" value="ABC_TM1"/>
    <property type="match status" value="1"/>
</dbReference>
<comment type="subcellular location">
    <subcellularLocation>
        <location evidence="1 6">Cell membrane</location>
        <topology evidence="1 6">Multi-pass membrane protein</topology>
    </subcellularLocation>
</comment>
<dbReference type="Gene3D" id="1.10.3720.10">
    <property type="entry name" value="MetI-like"/>
    <property type="match status" value="1"/>
</dbReference>
<keyword evidence="3 6" id="KW-0812">Transmembrane</keyword>
<evidence type="ECO:0000313" key="8">
    <source>
        <dbReference type="EMBL" id="QEN08929.1"/>
    </source>
</evidence>
<dbReference type="Pfam" id="PF00528">
    <property type="entry name" value="BPD_transp_1"/>
    <property type="match status" value="1"/>
</dbReference>
<feature type="transmembrane region" description="Helical" evidence="6">
    <location>
        <begin position="236"/>
        <end position="257"/>
    </location>
</feature>
<keyword evidence="5 6" id="KW-0472">Membrane</keyword>
<evidence type="ECO:0000256" key="6">
    <source>
        <dbReference type="RuleBase" id="RU363032"/>
    </source>
</evidence>
<feature type="transmembrane region" description="Helical" evidence="6">
    <location>
        <begin position="74"/>
        <end position="100"/>
    </location>
</feature>
<keyword evidence="2 6" id="KW-0813">Transport</keyword>
<evidence type="ECO:0000256" key="5">
    <source>
        <dbReference type="ARBA" id="ARBA00023136"/>
    </source>
</evidence>
<reference evidence="8 9" key="1">
    <citation type="submission" date="2019-02" db="EMBL/GenBank/DDBJ databases">
        <title>Complete Genome Sequence and Methylome Analysis of free living Spirochaetas.</title>
        <authorList>
            <person name="Fomenkov A."/>
            <person name="Dubinina G."/>
            <person name="Leshcheva N."/>
            <person name="Mikheeva N."/>
            <person name="Grabovich M."/>
            <person name="Vincze T."/>
            <person name="Roberts R.J."/>
        </authorList>
    </citation>
    <scope>NUCLEOTIDE SEQUENCE [LARGE SCALE GENOMIC DNA]</scope>
    <source>
        <strain evidence="8 9">K2</strain>
    </source>
</reference>
<comment type="similarity">
    <text evidence="6">Belongs to the binding-protein-dependent transport system permease family.</text>
</comment>
<dbReference type="InterPro" id="IPR005769">
    <property type="entry name" value="PhnE/PtxC"/>
</dbReference>
<dbReference type="PANTHER" id="PTHR30043">
    <property type="entry name" value="PHOSPHONATES TRANSPORT SYSTEM PERMEASE PROTEIN"/>
    <property type="match status" value="1"/>
</dbReference>
<name>A0A5C1QNX5_9SPIO</name>
<dbReference type="SUPFAM" id="SSF161098">
    <property type="entry name" value="MetI-like"/>
    <property type="match status" value="1"/>
</dbReference>
<dbReference type="OrthoDB" id="9808005at2"/>
<accession>A0A5C1QNX5</accession>
<feature type="transmembrane region" description="Helical" evidence="6">
    <location>
        <begin position="15"/>
        <end position="34"/>
    </location>
</feature>
<protein>
    <submittedName>
        <fullName evidence="8">Phosphonate ABC transporter, permease protein PhnE</fullName>
    </submittedName>
</protein>
<proteinExistence type="inferred from homology"/>
<feature type="transmembrane region" description="Helical" evidence="6">
    <location>
        <begin position="212"/>
        <end position="230"/>
    </location>
</feature>
<dbReference type="KEGG" id="ock:EXM22_13350"/>
<dbReference type="GO" id="GO:0015416">
    <property type="term" value="F:ABC-type phosphonate transporter activity"/>
    <property type="evidence" value="ECO:0007669"/>
    <property type="project" value="InterPro"/>
</dbReference>
<dbReference type="GO" id="GO:0005886">
    <property type="term" value="C:plasma membrane"/>
    <property type="evidence" value="ECO:0007669"/>
    <property type="project" value="UniProtKB-SubCell"/>
</dbReference>